<reference evidence="1 2" key="1">
    <citation type="journal article" date="2018" name="Sci. Rep.">
        <title>Genome Features and Biochemical Characteristics of a Robust, Fast Growing and Naturally Transformable Cyanobacterium Synechococcus elongatus PCC 11801 Isolated from India.</title>
        <authorList>
            <person name="Jaiswal D."/>
            <person name="Sengupta A."/>
            <person name="Sohoni S."/>
            <person name="Sengupta S."/>
            <person name="Phadnavis A.G."/>
            <person name="Pakrasi H.B."/>
            <person name="Wangikar P.P."/>
        </authorList>
    </citation>
    <scope>NUCLEOTIDE SEQUENCE [LARGE SCALE GENOMIC DNA]</scope>
    <source>
        <strain evidence="1 2">PCC 11801</strain>
    </source>
</reference>
<dbReference type="Proteomes" id="UP000267249">
    <property type="component" value="Chromosome"/>
</dbReference>
<name>A0AAQ3MCX2_SYNEL</name>
<evidence type="ECO:0000313" key="2">
    <source>
        <dbReference type="Proteomes" id="UP000267249"/>
    </source>
</evidence>
<accession>A0AAQ3MCX2</accession>
<evidence type="ECO:0000313" key="1">
    <source>
        <dbReference type="EMBL" id="WVS92455.1"/>
    </source>
</evidence>
<dbReference type="RefSeq" id="WP_370538782.1">
    <property type="nucleotide sequence ID" value="NZ_CP030139.2"/>
</dbReference>
<dbReference type="EMBL" id="CP030139">
    <property type="protein sequence ID" value="WVS92455.1"/>
    <property type="molecule type" value="Genomic_DNA"/>
</dbReference>
<evidence type="ECO:0008006" key="3">
    <source>
        <dbReference type="Google" id="ProtNLM"/>
    </source>
</evidence>
<sequence length="261" mass="30125">MASPPTVPQTPLWQDQRRTAADWLAYFQHNHGQLLPLPSEVQITAADYPATFWRSLAMFQLGEYSEGHNLMRATHQWIAKGGDPDLAPAMQWFIREEQRHAADLGRCLKAVDQPSMRSHWLDHTFRHLRRQNLNLDTALSVLLNAEIIGFLYAQALQRAIASPLIQTVGRQIEWDESQHLCFQAVWLQQLRQPRSPWRNRLSQWLQHCLLWGTLRAIWPDHRAIFLAAGWSFSTVEQAAIATLQATLLPTNAHQPRQKQRA</sequence>
<proteinExistence type="predicted"/>
<dbReference type="AlphaFoldDB" id="A0AAQ3MCX2"/>
<gene>
    <name evidence="1" type="ORF">DOP62_01955</name>
</gene>
<protein>
    <recommendedName>
        <fullName evidence="3">Ferritin-like domain-containing protein</fullName>
    </recommendedName>
</protein>
<dbReference type="SUPFAM" id="SSF47240">
    <property type="entry name" value="Ferritin-like"/>
    <property type="match status" value="1"/>
</dbReference>
<dbReference type="InterPro" id="IPR009078">
    <property type="entry name" value="Ferritin-like_SF"/>
</dbReference>
<organism evidence="1 2">
    <name type="scientific">Synechococcus elongatus PCC 11801</name>
    <dbReference type="NCBI Taxonomy" id="2219813"/>
    <lineage>
        <taxon>Bacteria</taxon>
        <taxon>Bacillati</taxon>
        <taxon>Cyanobacteriota</taxon>
        <taxon>Cyanophyceae</taxon>
        <taxon>Synechococcales</taxon>
        <taxon>Synechococcaceae</taxon>
        <taxon>Synechococcus</taxon>
    </lineage>
</organism>